<sequence>MKIAINNTEVEAFAGETLIEVAHRKGFSIP</sequence>
<dbReference type="AlphaFoldDB" id="A0A5J4R021"/>
<evidence type="ECO:0000313" key="1">
    <source>
        <dbReference type="EMBL" id="KAA6326560.1"/>
    </source>
</evidence>
<gene>
    <name evidence="1" type="ORF">EZS27_024345</name>
</gene>
<dbReference type="EMBL" id="SNRY01002144">
    <property type="protein sequence ID" value="KAA6326560.1"/>
    <property type="molecule type" value="Genomic_DNA"/>
</dbReference>
<feature type="non-terminal residue" evidence="1">
    <location>
        <position position="30"/>
    </location>
</feature>
<accession>A0A5J4R021</accession>
<protein>
    <submittedName>
        <fullName evidence="1">Uncharacterized protein</fullName>
    </submittedName>
</protein>
<proteinExistence type="predicted"/>
<name>A0A5J4R021_9ZZZZ</name>
<organism evidence="1">
    <name type="scientific">termite gut metagenome</name>
    <dbReference type="NCBI Taxonomy" id="433724"/>
    <lineage>
        <taxon>unclassified sequences</taxon>
        <taxon>metagenomes</taxon>
        <taxon>organismal metagenomes</taxon>
    </lineage>
</organism>
<reference evidence="1" key="1">
    <citation type="submission" date="2019-03" db="EMBL/GenBank/DDBJ databases">
        <title>Single cell metagenomics reveals metabolic interactions within the superorganism composed of flagellate Streblomastix strix and complex community of Bacteroidetes bacteria on its surface.</title>
        <authorList>
            <person name="Treitli S.C."/>
            <person name="Kolisko M."/>
            <person name="Husnik F."/>
            <person name="Keeling P."/>
            <person name="Hampl V."/>
        </authorList>
    </citation>
    <scope>NUCLEOTIDE SEQUENCE</scope>
    <source>
        <strain evidence="1">STM</strain>
    </source>
</reference>
<comment type="caution">
    <text evidence="1">The sequence shown here is derived from an EMBL/GenBank/DDBJ whole genome shotgun (WGS) entry which is preliminary data.</text>
</comment>